<dbReference type="Gene3D" id="3.10.450.50">
    <property type="match status" value="2"/>
</dbReference>
<reference evidence="1 2" key="1">
    <citation type="submission" date="2019-01" db="EMBL/GenBank/DDBJ databases">
        <title>Ktedonosporobacter rubrisoli SCAWS-G2.</title>
        <authorList>
            <person name="Huang Y."/>
            <person name="Yan B."/>
        </authorList>
    </citation>
    <scope>NUCLEOTIDE SEQUENCE [LARGE SCALE GENOMIC DNA]</scope>
    <source>
        <strain evidence="1 2">SCAWS-G2</strain>
    </source>
</reference>
<dbReference type="GO" id="GO:0030638">
    <property type="term" value="P:polyketide metabolic process"/>
    <property type="evidence" value="ECO:0007669"/>
    <property type="project" value="InterPro"/>
</dbReference>
<organism evidence="1 2">
    <name type="scientific">Ktedonosporobacter rubrisoli</name>
    <dbReference type="NCBI Taxonomy" id="2509675"/>
    <lineage>
        <taxon>Bacteria</taxon>
        <taxon>Bacillati</taxon>
        <taxon>Chloroflexota</taxon>
        <taxon>Ktedonobacteria</taxon>
        <taxon>Ktedonobacterales</taxon>
        <taxon>Ktedonosporobacteraceae</taxon>
        <taxon>Ktedonosporobacter</taxon>
    </lineage>
</organism>
<evidence type="ECO:0000313" key="1">
    <source>
        <dbReference type="EMBL" id="QBD77539.1"/>
    </source>
</evidence>
<keyword evidence="2" id="KW-1185">Reference proteome</keyword>
<proteinExistence type="predicted"/>
<accession>A0A4P6JQ62</accession>
<dbReference type="RefSeq" id="WP_129888595.1">
    <property type="nucleotide sequence ID" value="NZ_CP035758.1"/>
</dbReference>
<gene>
    <name evidence="1" type="ORF">EPA93_16690</name>
</gene>
<dbReference type="PANTHER" id="PTHR38436:SF1">
    <property type="entry name" value="ESTER CYCLASE"/>
    <property type="match status" value="1"/>
</dbReference>
<dbReference type="OrthoDB" id="158434at2"/>
<dbReference type="InterPro" id="IPR009959">
    <property type="entry name" value="Cyclase_SnoaL-like"/>
</dbReference>
<dbReference type="EMBL" id="CP035758">
    <property type="protein sequence ID" value="QBD77539.1"/>
    <property type="molecule type" value="Genomic_DNA"/>
</dbReference>
<dbReference type="PANTHER" id="PTHR38436">
    <property type="entry name" value="POLYKETIDE CYCLASE SNOAL-LIKE DOMAIN"/>
    <property type="match status" value="1"/>
</dbReference>
<name>A0A4P6JQ62_KTERU</name>
<dbReference type="AlphaFoldDB" id="A0A4P6JQ62"/>
<dbReference type="Pfam" id="PF07366">
    <property type="entry name" value="SnoaL"/>
    <property type="match status" value="2"/>
</dbReference>
<evidence type="ECO:0008006" key="3">
    <source>
        <dbReference type="Google" id="ProtNLM"/>
    </source>
</evidence>
<sequence>MGIAENKEAILRYFYEIVNKRDQTAARQLFSPQFIDYRSRAGLPADPLELHHHIPATGTIFPDVHDDIEAIAVTDDKVAIRVLGTGTHSQELFGVPATGKFLTWTATMVWQFSANYITARWLAFDYLSQMIQLGVIPPLKHVVIPQASTGTLPLLNGQGQPLASSSEPEQLQPLLQYIAALKTGKLTPLNEVIASDYTDHGGWIDGLPTGPDALKQEVSILREAFPDLEITPQHMFAAGEYAVLHMLGTGTHQGEFFGLPATHKRATWMTVGIYRLENGKLKERWIDASRLPLLRQLEVIPPLPFEPLAPLRFLPE</sequence>
<protein>
    <recommendedName>
        <fullName evidence="3">Ester cyclase</fullName>
    </recommendedName>
</protein>
<dbReference type="KEGG" id="kbs:EPA93_16690"/>
<dbReference type="Proteomes" id="UP000290365">
    <property type="component" value="Chromosome"/>
</dbReference>
<dbReference type="InterPro" id="IPR032710">
    <property type="entry name" value="NTF2-like_dom_sf"/>
</dbReference>
<dbReference type="SUPFAM" id="SSF54427">
    <property type="entry name" value="NTF2-like"/>
    <property type="match status" value="2"/>
</dbReference>
<evidence type="ECO:0000313" key="2">
    <source>
        <dbReference type="Proteomes" id="UP000290365"/>
    </source>
</evidence>